<dbReference type="Pfam" id="PF00534">
    <property type="entry name" value="Glycos_transf_1"/>
    <property type="match status" value="1"/>
</dbReference>
<protein>
    <recommendedName>
        <fullName evidence="5">Glycosyl transferase family 1</fullName>
    </recommendedName>
</protein>
<organism evidence="3 4">
    <name type="scientific">Herpetosiphon geysericola</name>
    <dbReference type="NCBI Taxonomy" id="70996"/>
    <lineage>
        <taxon>Bacteria</taxon>
        <taxon>Bacillati</taxon>
        <taxon>Chloroflexota</taxon>
        <taxon>Chloroflexia</taxon>
        <taxon>Herpetosiphonales</taxon>
        <taxon>Herpetosiphonaceae</taxon>
        <taxon>Herpetosiphon</taxon>
    </lineage>
</organism>
<dbReference type="SUPFAM" id="SSF53756">
    <property type="entry name" value="UDP-Glycosyltransferase/glycogen phosphorylase"/>
    <property type="match status" value="1"/>
</dbReference>
<reference evidence="3 4" key="1">
    <citation type="submission" date="2015-07" db="EMBL/GenBank/DDBJ databases">
        <title>Whole genome sequence of Herpetosiphon geysericola DSM 7119.</title>
        <authorList>
            <person name="Hemp J."/>
            <person name="Ward L.M."/>
            <person name="Pace L.A."/>
            <person name="Fischer W.W."/>
        </authorList>
    </citation>
    <scope>NUCLEOTIDE SEQUENCE [LARGE SCALE GENOMIC DNA]</scope>
    <source>
        <strain evidence="3 4">DSM 7119</strain>
    </source>
</reference>
<dbReference type="InterPro" id="IPR001296">
    <property type="entry name" value="Glyco_trans_1"/>
</dbReference>
<evidence type="ECO:0000313" key="4">
    <source>
        <dbReference type="Proteomes" id="UP000050277"/>
    </source>
</evidence>
<dbReference type="InterPro" id="IPR028098">
    <property type="entry name" value="Glyco_trans_4-like_N"/>
</dbReference>
<dbReference type="AlphaFoldDB" id="A0A0P6Y9N3"/>
<gene>
    <name evidence="3" type="ORF">SE18_20400</name>
</gene>
<keyword evidence="4" id="KW-1185">Reference proteome</keyword>
<proteinExistence type="predicted"/>
<dbReference type="EMBL" id="LGKP01000032">
    <property type="protein sequence ID" value="KPL81958.1"/>
    <property type="molecule type" value="Genomic_DNA"/>
</dbReference>
<evidence type="ECO:0000259" key="1">
    <source>
        <dbReference type="Pfam" id="PF00534"/>
    </source>
</evidence>
<dbReference type="PANTHER" id="PTHR12526">
    <property type="entry name" value="GLYCOSYLTRANSFERASE"/>
    <property type="match status" value="1"/>
</dbReference>
<dbReference type="Proteomes" id="UP000050277">
    <property type="component" value="Unassembled WGS sequence"/>
</dbReference>
<evidence type="ECO:0000313" key="3">
    <source>
        <dbReference type="EMBL" id="KPL81958.1"/>
    </source>
</evidence>
<name>A0A0P6Y9N3_9CHLR</name>
<dbReference type="RefSeq" id="WP_054536311.1">
    <property type="nucleotide sequence ID" value="NZ_LGKP01000032.1"/>
</dbReference>
<dbReference type="STRING" id="70996.SE18_20400"/>
<dbReference type="OrthoDB" id="9806653at2"/>
<evidence type="ECO:0000259" key="2">
    <source>
        <dbReference type="Pfam" id="PF13439"/>
    </source>
</evidence>
<feature type="domain" description="Glycosyltransferase subfamily 4-like N-terminal" evidence="2">
    <location>
        <begin position="13"/>
        <end position="168"/>
    </location>
</feature>
<dbReference type="Gene3D" id="3.40.50.2000">
    <property type="entry name" value="Glycogen Phosphorylase B"/>
    <property type="match status" value="2"/>
</dbReference>
<evidence type="ECO:0008006" key="5">
    <source>
        <dbReference type="Google" id="ProtNLM"/>
    </source>
</evidence>
<dbReference type="Pfam" id="PF13439">
    <property type="entry name" value="Glyco_transf_4"/>
    <property type="match status" value="1"/>
</dbReference>
<comment type="caution">
    <text evidence="3">The sequence shown here is derived from an EMBL/GenBank/DDBJ whole genome shotgun (WGS) entry which is preliminary data.</text>
</comment>
<sequence>MHVVQVIDSLYRGGAQQLLVTFAIEAQRRGIKTSVVCLKDEDRGSNLVERLNSLGVEVVRFAAPKMLAPKRIWQLTRWLRRNRVSVVHTHLTYGNVVGILAARLANIPVVATMHLAGFDPSIANRQQQFEAQIVRFLAQQIIAVGYTTRDAYQPIMPNRTLHVVHNAVVAVPEISAEQRIATREAILGDPDLTMLINVGRFAAIKDLPTLIDAFALVHPQHPEARLVLAGEGDQRPKIEAKIDEHQLHAVVNLLGARDDIPVLLRSADVFVSSSANEGLPIAVLEAMAAGLPIVATKVGDIPQVVREQAGVTVAPHDQQALAAAINQLLSEPSHMQQMQQAAQTIIEQYHSPSAWVDQLLTLYTAAHEGVDQREAVST</sequence>
<feature type="domain" description="Glycosyl transferase family 1" evidence="1">
    <location>
        <begin position="189"/>
        <end position="343"/>
    </location>
</feature>
<accession>A0A0P6Y9N3</accession>
<dbReference type="GO" id="GO:0016757">
    <property type="term" value="F:glycosyltransferase activity"/>
    <property type="evidence" value="ECO:0007669"/>
    <property type="project" value="InterPro"/>
</dbReference>